<sequence length="491" mass="55774">MYRKFTVYIRIILLATLVLGTASCGLKFGADARQAAENADKNQQQSKFVDVDNTQAEPNVKPVISLDGSADKSSAAPAKKAARYVRTGKNRRLKVASPQSSPDTENVVAKDKPIKKGGSATVAEQAKGTPHNHIEKRGSLHQKVTSNIRSVHQKVMSKIKGNQPVKQKVLYPRVQLYGAKITQSKWVLTSTELECSISQPIPRLGKARFRYNPVQFLKFIFEVNHPIARNLHAKDKRYSRPLLTDHYPYPDVGAKLESIPPNWKPFAIKKLLGFIPFKEGYEPFVLPHRQRLAMSAAQENKRKTSKGQQQIASISKTYLPEIWPDRLMYELQEGMSVRLTYRDWTDATQDIITTISPINFAKIKRKFEKCISTRPKYNFKALQKTVLYFNKNQRNLSKKLRNQLRNMVKFVKLDEEIKKVMIKSYTDSMGFKRVNRNAAKVQAQAIKRYMKKLGMQVPITAIGIGEGPYVASNRSSAGRAKNRRSIITLIK</sequence>
<dbReference type="PROSITE" id="PS51257">
    <property type="entry name" value="PROKAR_LIPOPROTEIN"/>
    <property type="match status" value="1"/>
</dbReference>
<dbReference type="Gene3D" id="2.60.40.2540">
    <property type="match status" value="1"/>
</dbReference>
<evidence type="ECO:0000313" key="3">
    <source>
        <dbReference type="EMBL" id="VAW97877.1"/>
    </source>
</evidence>
<dbReference type="EMBL" id="UOFT01000062">
    <property type="protein sequence ID" value="VAW97877.1"/>
    <property type="molecule type" value="Genomic_DNA"/>
</dbReference>
<feature type="region of interest" description="Disordered" evidence="1">
    <location>
        <begin position="64"/>
        <end position="83"/>
    </location>
</feature>
<evidence type="ECO:0000259" key="2">
    <source>
        <dbReference type="PROSITE" id="PS51123"/>
    </source>
</evidence>
<reference evidence="3" key="1">
    <citation type="submission" date="2018-06" db="EMBL/GenBank/DDBJ databases">
        <authorList>
            <person name="Zhirakovskaya E."/>
        </authorList>
    </citation>
    <scope>NUCLEOTIDE SEQUENCE</scope>
</reference>
<dbReference type="CDD" id="cd07185">
    <property type="entry name" value="OmpA_C-like"/>
    <property type="match status" value="1"/>
</dbReference>
<dbReference type="Gene3D" id="3.30.1330.60">
    <property type="entry name" value="OmpA-like domain"/>
    <property type="match status" value="1"/>
</dbReference>
<organism evidence="3">
    <name type="scientific">hydrothermal vent metagenome</name>
    <dbReference type="NCBI Taxonomy" id="652676"/>
    <lineage>
        <taxon>unclassified sequences</taxon>
        <taxon>metagenomes</taxon>
        <taxon>ecological metagenomes</taxon>
    </lineage>
</organism>
<dbReference type="InterPro" id="IPR041544">
    <property type="entry name" value="MotY_N"/>
</dbReference>
<protein>
    <recommendedName>
        <fullName evidence="2">OmpA-like domain-containing protein</fullName>
    </recommendedName>
</protein>
<name>A0A3B1AEH6_9ZZZZ</name>
<dbReference type="InterPro" id="IPR006665">
    <property type="entry name" value="OmpA-like"/>
</dbReference>
<evidence type="ECO:0000256" key="1">
    <source>
        <dbReference type="SAM" id="MobiDB-lite"/>
    </source>
</evidence>
<feature type="domain" description="OmpA-like" evidence="2">
    <location>
        <begin position="377"/>
        <end position="491"/>
    </location>
</feature>
<accession>A0A3B1AEH6</accession>
<feature type="region of interest" description="Disordered" evidence="1">
    <location>
        <begin position="92"/>
        <end position="133"/>
    </location>
</feature>
<dbReference type="Pfam" id="PF00691">
    <property type="entry name" value="OmpA"/>
    <property type="match status" value="1"/>
</dbReference>
<gene>
    <name evidence="3" type="ORF">MNBD_GAMMA23-2509</name>
</gene>
<dbReference type="InterPro" id="IPR036737">
    <property type="entry name" value="OmpA-like_sf"/>
</dbReference>
<dbReference type="AlphaFoldDB" id="A0A3B1AEH6"/>
<dbReference type="Pfam" id="PF18393">
    <property type="entry name" value="MotY_N"/>
    <property type="match status" value="2"/>
</dbReference>
<dbReference type="SUPFAM" id="SSF103088">
    <property type="entry name" value="OmpA-like"/>
    <property type="match status" value="1"/>
</dbReference>
<proteinExistence type="predicted"/>
<dbReference type="PROSITE" id="PS51123">
    <property type="entry name" value="OMPA_2"/>
    <property type="match status" value="1"/>
</dbReference>